<dbReference type="AlphaFoldDB" id="A0A1Z4LMZ7"/>
<organism evidence="1 2">
    <name type="scientific">Calothrix parasitica NIES-267</name>
    <dbReference type="NCBI Taxonomy" id="1973488"/>
    <lineage>
        <taxon>Bacteria</taxon>
        <taxon>Bacillati</taxon>
        <taxon>Cyanobacteriota</taxon>
        <taxon>Cyanophyceae</taxon>
        <taxon>Nostocales</taxon>
        <taxon>Calotrichaceae</taxon>
        <taxon>Calothrix</taxon>
    </lineage>
</organism>
<proteinExistence type="predicted"/>
<sequence length="72" mass="7847">MAEYRRVEYRIGKDGKITETVIGASGAGCTETTSGIEDALGKVESQELLPEYYEGEENITSTENQSLKNNNG</sequence>
<evidence type="ECO:0000313" key="2">
    <source>
        <dbReference type="Proteomes" id="UP000218418"/>
    </source>
</evidence>
<protein>
    <recommendedName>
        <fullName evidence="3">DUF2997 domain-containing protein</fullName>
    </recommendedName>
</protein>
<dbReference type="InterPro" id="IPR021375">
    <property type="entry name" value="DUF2997"/>
</dbReference>
<dbReference type="Proteomes" id="UP000218418">
    <property type="component" value="Chromosome"/>
</dbReference>
<reference evidence="1 2" key="1">
    <citation type="submission" date="2017-06" db="EMBL/GenBank/DDBJ databases">
        <title>Genome sequencing of cyanobaciteial culture collection at National Institute for Environmental Studies (NIES).</title>
        <authorList>
            <person name="Hirose Y."/>
            <person name="Shimura Y."/>
            <person name="Fujisawa T."/>
            <person name="Nakamura Y."/>
            <person name="Kawachi M."/>
        </authorList>
    </citation>
    <scope>NUCLEOTIDE SEQUENCE [LARGE SCALE GENOMIC DNA]</scope>
    <source>
        <strain evidence="1 2">NIES-267</strain>
    </source>
</reference>
<accession>A0A1Z4LMZ7</accession>
<dbReference type="OrthoDB" id="488945at2"/>
<keyword evidence="2" id="KW-1185">Reference proteome</keyword>
<evidence type="ECO:0000313" key="1">
    <source>
        <dbReference type="EMBL" id="BAY82602.1"/>
    </source>
</evidence>
<evidence type="ECO:0008006" key="3">
    <source>
        <dbReference type="Google" id="ProtNLM"/>
    </source>
</evidence>
<name>A0A1Z4LMZ7_9CYAN</name>
<dbReference type="Pfam" id="PF11211">
    <property type="entry name" value="DUF2997"/>
    <property type="match status" value="1"/>
</dbReference>
<gene>
    <name evidence="1" type="ORF">NIES267_20850</name>
</gene>
<dbReference type="EMBL" id="AP018227">
    <property type="protein sequence ID" value="BAY82602.1"/>
    <property type="molecule type" value="Genomic_DNA"/>
</dbReference>